<dbReference type="HOGENOM" id="CLU_039613_6_1_4"/>
<dbReference type="InterPro" id="IPR000847">
    <property type="entry name" value="LysR_HTH_N"/>
</dbReference>
<organism evidence="6 7">
    <name type="scientific">Sulfuricella denitrificans (strain DSM 22764 / NBRC 105220 / skB26)</name>
    <dbReference type="NCBI Taxonomy" id="1163617"/>
    <lineage>
        <taxon>Bacteria</taxon>
        <taxon>Pseudomonadati</taxon>
        <taxon>Pseudomonadota</taxon>
        <taxon>Betaproteobacteria</taxon>
        <taxon>Nitrosomonadales</taxon>
        <taxon>Sulfuricellaceae</taxon>
        <taxon>Sulfuricella</taxon>
    </lineage>
</organism>
<dbReference type="PANTHER" id="PTHR30126">
    <property type="entry name" value="HTH-TYPE TRANSCRIPTIONAL REGULATOR"/>
    <property type="match status" value="1"/>
</dbReference>
<name>S6ADQ2_SULDS</name>
<protein>
    <submittedName>
        <fullName evidence="6">LysR family transcriptional regulator</fullName>
    </submittedName>
</protein>
<evidence type="ECO:0000256" key="1">
    <source>
        <dbReference type="ARBA" id="ARBA00009437"/>
    </source>
</evidence>
<keyword evidence="3" id="KW-0238">DNA-binding</keyword>
<dbReference type="STRING" id="1163617.SCD_n02849"/>
<dbReference type="RefSeq" id="WP_009207391.1">
    <property type="nucleotide sequence ID" value="NC_022357.1"/>
</dbReference>
<feature type="domain" description="HTH lysR-type" evidence="5">
    <location>
        <begin position="4"/>
        <end position="61"/>
    </location>
</feature>
<dbReference type="EMBL" id="AP013066">
    <property type="protein sequence ID" value="BAN36648.1"/>
    <property type="molecule type" value="Genomic_DNA"/>
</dbReference>
<accession>S6ADQ2</accession>
<dbReference type="OrthoDB" id="9785745at2"/>
<dbReference type="PROSITE" id="PS50931">
    <property type="entry name" value="HTH_LYSR"/>
    <property type="match status" value="1"/>
</dbReference>
<dbReference type="Pfam" id="PF00126">
    <property type="entry name" value="HTH_1"/>
    <property type="match status" value="1"/>
</dbReference>
<dbReference type="Gene3D" id="3.40.190.290">
    <property type="match status" value="1"/>
</dbReference>
<dbReference type="CDD" id="cd08419">
    <property type="entry name" value="PBP2_CbbR_RubisCO_like"/>
    <property type="match status" value="1"/>
</dbReference>
<dbReference type="Gene3D" id="1.10.10.10">
    <property type="entry name" value="Winged helix-like DNA-binding domain superfamily/Winged helix DNA-binding domain"/>
    <property type="match status" value="1"/>
</dbReference>
<dbReference type="InterPro" id="IPR036390">
    <property type="entry name" value="WH_DNA-bd_sf"/>
</dbReference>
<comment type="similarity">
    <text evidence="1">Belongs to the LysR transcriptional regulatory family.</text>
</comment>
<keyword evidence="4" id="KW-0804">Transcription</keyword>
<dbReference type="eggNOG" id="COG0583">
    <property type="taxonomic scope" value="Bacteria"/>
</dbReference>
<evidence type="ECO:0000256" key="4">
    <source>
        <dbReference type="ARBA" id="ARBA00023163"/>
    </source>
</evidence>
<dbReference type="GO" id="GO:0000976">
    <property type="term" value="F:transcription cis-regulatory region binding"/>
    <property type="evidence" value="ECO:0007669"/>
    <property type="project" value="TreeGrafter"/>
</dbReference>
<sequence length="304" mass="34006">MLHVTLRQLQVFEAVARHLSFSRAAEELHLTQPAVSMQIKQLELNVGLPLFEQIGKKIFLTDAGNEVYYYSRSIAQQLAEAEAVLGEMKGVKHGKLNISVVSTANYFAPQLLALFCQRNQNVTLSLNVINREVLINQLANNEMDLGVMGLPPDGLDIDVEPFMENPLVVIAPTSHPLARERHIQLARLAQETFIVREEGSGTRSAMERFFLQHNLTLSTGMEMSTNEAIKQAVQAGMGLGVVSIHTLTLELETNRLVVLDVESFPILRHWYVVHRKGKRLSAVALAFKEFLLQEAAQVMQTVKE</sequence>
<dbReference type="AlphaFoldDB" id="S6ADQ2"/>
<dbReference type="InterPro" id="IPR036388">
    <property type="entry name" value="WH-like_DNA-bd_sf"/>
</dbReference>
<dbReference type="InterPro" id="IPR005119">
    <property type="entry name" value="LysR_subst-bd"/>
</dbReference>
<evidence type="ECO:0000256" key="3">
    <source>
        <dbReference type="ARBA" id="ARBA00023125"/>
    </source>
</evidence>
<dbReference type="Proteomes" id="UP000015559">
    <property type="component" value="Chromosome"/>
</dbReference>
<reference evidence="6 7" key="1">
    <citation type="journal article" date="2012" name="Appl. Environ. Microbiol.">
        <title>Draft genome sequence of a psychrotolerant sulfur-oxidizing bacterium, Sulfuricella denitrificans skB26, and proteomic insights into cold adaptation.</title>
        <authorList>
            <person name="Watanabe T."/>
            <person name="Kojima H."/>
            <person name="Fukui M."/>
        </authorList>
    </citation>
    <scope>NUCLEOTIDE SEQUENCE [LARGE SCALE GENOMIC DNA]</scope>
    <source>
        <strain evidence="7">skB26</strain>
    </source>
</reference>
<dbReference type="Pfam" id="PF03466">
    <property type="entry name" value="LysR_substrate"/>
    <property type="match status" value="1"/>
</dbReference>
<dbReference type="SUPFAM" id="SSF46785">
    <property type="entry name" value="Winged helix' DNA-binding domain"/>
    <property type="match status" value="1"/>
</dbReference>
<dbReference type="GO" id="GO:0003700">
    <property type="term" value="F:DNA-binding transcription factor activity"/>
    <property type="evidence" value="ECO:0007669"/>
    <property type="project" value="InterPro"/>
</dbReference>
<proteinExistence type="inferred from homology"/>
<keyword evidence="2" id="KW-0805">Transcription regulation</keyword>
<gene>
    <name evidence="6" type="ORF">SCD_n02849</name>
</gene>
<dbReference type="PANTHER" id="PTHR30126:SF5">
    <property type="entry name" value="HTH-TYPE TRANSCRIPTIONAL ACTIVATOR CMPR"/>
    <property type="match status" value="1"/>
</dbReference>
<dbReference type="PRINTS" id="PR00039">
    <property type="entry name" value="HTHLYSR"/>
</dbReference>
<evidence type="ECO:0000256" key="2">
    <source>
        <dbReference type="ARBA" id="ARBA00023015"/>
    </source>
</evidence>
<evidence type="ECO:0000259" key="5">
    <source>
        <dbReference type="PROSITE" id="PS50931"/>
    </source>
</evidence>
<dbReference type="KEGG" id="sdr:SCD_n02849"/>
<keyword evidence="7" id="KW-1185">Reference proteome</keyword>
<dbReference type="FunFam" id="1.10.10.10:FF:000001">
    <property type="entry name" value="LysR family transcriptional regulator"/>
    <property type="match status" value="1"/>
</dbReference>
<dbReference type="SUPFAM" id="SSF53850">
    <property type="entry name" value="Periplasmic binding protein-like II"/>
    <property type="match status" value="1"/>
</dbReference>
<evidence type="ECO:0000313" key="7">
    <source>
        <dbReference type="Proteomes" id="UP000015559"/>
    </source>
</evidence>
<evidence type="ECO:0000313" key="6">
    <source>
        <dbReference type="EMBL" id="BAN36648.1"/>
    </source>
</evidence>